<name>A0A7X3IJ48_9BACL</name>
<keyword evidence="4" id="KW-1185">Reference proteome</keyword>
<dbReference type="Proteomes" id="UP000460318">
    <property type="component" value="Unassembled WGS sequence"/>
</dbReference>
<comment type="caution">
    <text evidence="3">The sequence shown here is derived from an EMBL/GenBank/DDBJ whole genome shotgun (WGS) entry which is preliminary data.</text>
</comment>
<evidence type="ECO:0000313" key="3">
    <source>
        <dbReference type="EMBL" id="MWV44396.1"/>
    </source>
</evidence>
<feature type="domain" description="DUF7408" evidence="2">
    <location>
        <begin position="197"/>
        <end position="326"/>
    </location>
</feature>
<accession>A0A7X3IJ48</accession>
<proteinExistence type="predicted"/>
<dbReference type="InterPro" id="IPR029062">
    <property type="entry name" value="Class_I_gatase-like"/>
</dbReference>
<keyword evidence="1" id="KW-1133">Transmembrane helix</keyword>
<gene>
    <name evidence="3" type="ORF">GRF59_12220</name>
</gene>
<protein>
    <recommendedName>
        <fullName evidence="2">DUF7408 domain-containing protein</fullName>
    </recommendedName>
</protein>
<organism evidence="3 4">
    <name type="scientific">Paenibacillus dendrobii</name>
    <dbReference type="NCBI Taxonomy" id="2691084"/>
    <lineage>
        <taxon>Bacteria</taxon>
        <taxon>Bacillati</taxon>
        <taxon>Bacillota</taxon>
        <taxon>Bacilli</taxon>
        <taxon>Bacillales</taxon>
        <taxon>Paenibacillaceae</taxon>
        <taxon>Paenibacillus</taxon>
    </lineage>
</organism>
<dbReference type="Gene3D" id="3.40.50.880">
    <property type="match status" value="1"/>
</dbReference>
<dbReference type="SUPFAM" id="SSF52317">
    <property type="entry name" value="Class I glutamine amidotransferase-like"/>
    <property type="match status" value="1"/>
</dbReference>
<dbReference type="Pfam" id="PF24157">
    <property type="entry name" value="DUF7408"/>
    <property type="match status" value="1"/>
</dbReference>
<evidence type="ECO:0000259" key="2">
    <source>
        <dbReference type="Pfam" id="PF24157"/>
    </source>
</evidence>
<dbReference type="InterPro" id="IPR055831">
    <property type="entry name" value="DUF7408"/>
</dbReference>
<reference evidence="3 4" key="1">
    <citation type="submission" date="2019-12" db="EMBL/GenBank/DDBJ databases">
        <title>Paenibacillus sp. nov., an endophytic bacterium isolated from the stem of Dendrobium.</title>
        <authorList>
            <person name="Zhao R."/>
        </authorList>
    </citation>
    <scope>NUCLEOTIDE SEQUENCE [LARGE SCALE GENOMIC DNA]</scope>
    <source>
        <strain evidence="3 4">HJL G12</strain>
    </source>
</reference>
<feature type="transmembrane region" description="Helical" evidence="1">
    <location>
        <begin position="385"/>
        <end position="404"/>
    </location>
</feature>
<keyword evidence="1" id="KW-0812">Transmembrane</keyword>
<feature type="transmembrane region" description="Helical" evidence="1">
    <location>
        <begin position="413"/>
        <end position="433"/>
    </location>
</feature>
<sequence>MLSLNKRDMKRTSLMLWAMAMLLLLPIGIGGVSIAHADAKPSIEMKSEVGYGGKMKNGTWNPLKFTLTSNQDLSGDIVFQVLQSQFGNSPASYVQHVELPKGTAKEIIMAVPGQQYNKNNNAVLFYEGSVEKGKLVNLSSGTSYINASTYISTNVGILSDDPDAMNFLAILQSGGSNMNVLHMKQNDIPTDPMLLDGLDILVFNRFATDTLSSDQVKAIEQWVKTGGELILGGGAAYPKTAAPFAEISPVEYKGTFSVTSLPELEKLGAYKQGSAKGAAKLNLGGEVTLSDAVPVKDAKLLYTTGGKPLFASRQVESGKVLYVAYDVAMEPVASWAGNPSVWSALLGSNLQTNNMNVMRGNINPLMNLNYILNFFPSLKMPSFQVLAWLIVIYAIVVAPLLYLLLKKVDKREWAWWIIPLIAVIASGTVYMIGASDKTKELAHTLNVVELDGSGQGKVKSATAFFSPGSGNYHLELPVNSYVTIQRDGSSFSDSQDSRNLIEVSSKDTGVELLDMPQWSLAKLWVEQRAKNEGLGEFGVSLFINNKGAIDGKVVNNTSKNVAHAGLVVGGKLYPLGDLEKGKSISLASVNNAQAVRTGGLSYAMFQGYSTGGKDPYNRERGMLDNYIQASSWSSQDAFIVAFSKDKLFNYRNDGKEIESDQLNLWIQPVDISWAQNGKVNIPFGFVNPIVNQIASSGWYDNPNGPSHLEPGYITFDYDVPDLKRMTSGTLKLQSKNPGKQTEYYIFDYKKQDWELLKWDASKQWSAANPNGQYASQGRIRFKLVAKEATELMLPEIAVEGAAKP</sequence>
<dbReference type="AlphaFoldDB" id="A0A7X3IJ48"/>
<evidence type="ECO:0000313" key="4">
    <source>
        <dbReference type="Proteomes" id="UP000460318"/>
    </source>
</evidence>
<evidence type="ECO:0000256" key="1">
    <source>
        <dbReference type="SAM" id="Phobius"/>
    </source>
</evidence>
<keyword evidence="1" id="KW-0472">Membrane</keyword>
<dbReference type="EMBL" id="WUBI01000001">
    <property type="protein sequence ID" value="MWV44396.1"/>
    <property type="molecule type" value="Genomic_DNA"/>
</dbReference>